<keyword evidence="1" id="KW-0812">Transmembrane</keyword>
<comment type="caution">
    <text evidence="2">The sequence shown here is derived from an EMBL/GenBank/DDBJ whole genome shotgun (WGS) entry which is preliminary data.</text>
</comment>
<protein>
    <submittedName>
        <fullName evidence="2">Uncharacterized protein</fullName>
    </submittedName>
</protein>
<keyword evidence="1" id="KW-0472">Membrane</keyword>
<sequence length="231" mass="27148">MNLIPIWIPAMCCRTNHVFNLYLYTTNWLMSDKALCVFVLTFCIIVIFLSKNSKTLTFLIFNGILLAYLNMNFDIKTKSVCSILETLPKKEAFAKIYYFILSLVISWIIQLSRCVFEVYIVAVYVLLVYFVLDGDRLVYVLMILLSLYKTISKFRRFLMVLFISLYSSLIILICIESLDTTQLEMENIPNVFCSKITISDLLRKNIAFTIILTLFEMVFYYFDTEKHFKEP</sequence>
<feature type="transmembrane region" description="Helical" evidence="1">
    <location>
        <begin position="205"/>
        <end position="222"/>
    </location>
</feature>
<reference evidence="2 3" key="1">
    <citation type="journal article" date="2020" name="Genome Biol. Evol.">
        <title>Comparative genomics of strictly vertically transmitted, feminizing microsporidia endosymbionts of amphipod crustaceans.</title>
        <authorList>
            <person name="Cormier A."/>
            <person name="Chebbi M.A."/>
            <person name="Giraud I."/>
            <person name="Wattier R."/>
            <person name="Teixeira M."/>
            <person name="Gilbert C."/>
            <person name="Rigaud T."/>
            <person name="Cordaux R."/>
        </authorList>
    </citation>
    <scope>NUCLEOTIDE SEQUENCE [LARGE SCALE GENOMIC DNA]</scope>
    <source>
        <strain evidence="2 3">Ou3-Ou53</strain>
    </source>
</reference>
<accession>A0A9P6L0M4</accession>
<feature type="transmembrane region" description="Helical" evidence="1">
    <location>
        <begin position="34"/>
        <end position="50"/>
    </location>
</feature>
<feature type="transmembrane region" description="Helical" evidence="1">
    <location>
        <begin position="56"/>
        <end position="75"/>
    </location>
</feature>
<evidence type="ECO:0000313" key="2">
    <source>
        <dbReference type="EMBL" id="KAF9764944.1"/>
    </source>
</evidence>
<organism evidence="2 3">
    <name type="scientific">Nosema granulosis</name>
    <dbReference type="NCBI Taxonomy" id="83296"/>
    <lineage>
        <taxon>Eukaryota</taxon>
        <taxon>Fungi</taxon>
        <taxon>Fungi incertae sedis</taxon>
        <taxon>Microsporidia</taxon>
        <taxon>Nosematidae</taxon>
        <taxon>Nosema</taxon>
    </lineage>
</organism>
<evidence type="ECO:0000256" key="1">
    <source>
        <dbReference type="SAM" id="Phobius"/>
    </source>
</evidence>
<dbReference type="AlphaFoldDB" id="A0A9P6L0M4"/>
<dbReference type="Proteomes" id="UP000740883">
    <property type="component" value="Unassembled WGS sequence"/>
</dbReference>
<dbReference type="EMBL" id="SBJO01000004">
    <property type="protein sequence ID" value="KAF9764944.1"/>
    <property type="molecule type" value="Genomic_DNA"/>
</dbReference>
<name>A0A9P6L0M4_9MICR</name>
<gene>
    <name evidence="2" type="ORF">NGRA_0139</name>
</gene>
<keyword evidence="3" id="KW-1185">Reference proteome</keyword>
<proteinExistence type="predicted"/>
<feature type="transmembrane region" description="Helical" evidence="1">
    <location>
        <begin position="118"/>
        <end position="145"/>
    </location>
</feature>
<feature type="transmembrane region" description="Helical" evidence="1">
    <location>
        <begin position="157"/>
        <end position="178"/>
    </location>
</feature>
<feature type="transmembrane region" description="Helical" evidence="1">
    <location>
        <begin position="96"/>
        <end position="112"/>
    </location>
</feature>
<evidence type="ECO:0000313" key="3">
    <source>
        <dbReference type="Proteomes" id="UP000740883"/>
    </source>
</evidence>
<keyword evidence="1" id="KW-1133">Transmembrane helix</keyword>